<accession>A0ABQ1KK26</accession>
<dbReference type="Pfam" id="PF17775">
    <property type="entry name" value="YchJ_M-like"/>
    <property type="match status" value="1"/>
</dbReference>
<dbReference type="PANTHER" id="PTHR33747:SF1">
    <property type="entry name" value="ADENYLATE CYCLASE-ASSOCIATED CAP C-TERMINAL DOMAIN-CONTAINING PROTEIN"/>
    <property type="match status" value="1"/>
</dbReference>
<dbReference type="Gene3D" id="3.10.450.50">
    <property type="match status" value="1"/>
</dbReference>
<name>A0ABQ1KK26_9BURK</name>
<comment type="similarity">
    <text evidence="1">Belongs to the UPF0225 family.</text>
</comment>
<evidence type="ECO:0000313" key="4">
    <source>
        <dbReference type="Proteomes" id="UP000622638"/>
    </source>
</evidence>
<dbReference type="InterPro" id="IPR032710">
    <property type="entry name" value="NTF2-like_dom_sf"/>
</dbReference>
<feature type="domain" description="YchJ-like middle NTF2-like" evidence="2">
    <location>
        <begin position="50"/>
        <end position="159"/>
    </location>
</feature>
<keyword evidence="4" id="KW-1185">Reference proteome</keyword>
<dbReference type="SUPFAM" id="SSF54427">
    <property type="entry name" value="NTF2-like"/>
    <property type="match status" value="1"/>
</dbReference>
<protein>
    <recommendedName>
        <fullName evidence="1">UPF0225 protein GCM10011572_18650</fullName>
    </recommendedName>
</protein>
<dbReference type="InterPro" id="IPR023006">
    <property type="entry name" value="YchJ-like"/>
</dbReference>
<dbReference type="EMBL" id="BMKG01000006">
    <property type="protein sequence ID" value="GGB96992.1"/>
    <property type="molecule type" value="Genomic_DNA"/>
</dbReference>
<organism evidence="3 4">
    <name type="scientific">Pseudoduganella buxea</name>
    <dbReference type="NCBI Taxonomy" id="1949069"/>
    <lineage>
        <taxon>Bacteria</taxon>
        <taxon>Pseudomonadati</taxon>
        <taxon>Pseudomonadota</taxon>
        <taxon>Betaproteobacteria</taxon>
        <taxon>Burkholderiales</taxon>
        <taxon>Oxalobacteraceae</taxon>
        <taxon>Telluria group</taxon>
        <taxon>Pseudoduganella</taxon>
    </lineage>
</organism>
<sequence length="165" mass="18518">MADNVAFPLSDLQMSKSKTPAGCPCGGAALASCCGPYLDGWRDPARQPPTAETLMRSRYTAYTLRNDPYLLATWHPSTRPTDRIVDPDEALQWLGLEVKSALRLRQRKVEPANPDEDFVEFVARFRVGGKAQRLHEVSRFLREPDPALGGAPRWFYVDGEFPEKP</sequence>
<evidence type="ECO:0000313" key="3">
    <source>
        <dbReference type="EMBL" id="GGB96992.1"/>
    </source>
</evidence>
<reference evidence="4" key="1">
    <citation type="journal article" date="2019" name="Int. J. Syst. Evol. Microbiol.">
        <title>The Global Catalogue of Microorganisms (GCM) 10K type strain sequencing project: providing services to taxonomists for standard genome sequencing and annotation.</title>
        <authorList>
            <consortium name="The Broad Institute Genomics Platform"/>
            <consortium name="The Broad Institute Genome Sequencing Center for Infectious Disease"/>
            <person name="Wu L."/>
            <person name="Ma J."/>
        </authorList>
    </citation>
    <scope>NUCLEOTIDE SEQUENCE [LARGE SCALE GENOMIC DNA]</scope>
    <source>
        <strain evidence="4">CGMCC 1.15931</strain>
    </source>
</reference>
<evidence type="ECO:0000259" key="2">
    <source>
        <dbReference type="Pfam" id="PF17775"/>
    </source>
</evidence>
<dbReference type="PANTHER" id="PTHR33747">
    <property type="entry name" value="UPF0225 PROTEIN SCO1677"/>
    <property type="match status" value="1"/>
</dbReference>
<comment type="caution">
    <text evidence="3">The sequence shown here is derived from an EMBL/GenBank/DDBJ whole genome shotgun (WGS) entry which is preliminary data.</text>
</comment>
<gene>
    <name evidence="3" type="ORF">GCM10011572_18650</name>
</gene>
<dbReference type="Proteomes" id="UP000622638">
    <property type="component" value="Unassembled WGS sequence"/>
</dbReference>
<dbReference type="HAMAP" id="MF_00612">
    <property type="entry name" value="UPF0225"/>
    <property type="match status" value="1"/>
</dbReference>
<evidence type="ECO:0000256" key="1">
    <source>
        <dbReference type="HAMAP-Rule" id="MF_00612"/>
    </source>
</evidence>
<dbReference type="InterPro" id="IPR048469">
    <property type="entry name" value="YchJ-like_M"/>
</dbReference>
<proteinExistence type="inferred from homology"/>